<keyword evidence="3 4" id="KW-0342">GTP-binding</keyword>
<dbReference type="Pfam" id="PF03668">
    <property type="entry name" value="RapZ-like_N"/>
    <property type="match status" value="1"/>
</dbReference>
<feature type="binding site" evidence="4">
    <location>
        <begin position="34"/>
        <end position="41"/>
    </location>
    <ligand>
        <name>ATP</name>
        <dbReference type="ChEBI" id="CHEBI:30616"/>
    </ligand>
</feature>
<feature type="domain" description="RapZ-like N-terminal" evidence="6">
    <location>
        <begin position="29"/>
        <end position="179"/>
    </location>
</feature>
<organism evidence="8 9">
    <name type="scientific">Alteraurantiacibacter palmitatis</name>
    <dbReference type="NCBI Taxonomy" id="2054628"/>
    <lineage>
        <taxon>Bacteria</taxon>
        <taxon>Pseudomonadati</taxon>
        <taxon>Pseudomonadota</taxon>
        <taxon>Alphaproteobacteria</taxon>
        <taxon>Sphingomonadales</taxon>
        <taxon>Erythrobacteraceae</taxon>
        <taxon>Alteraurantiacibacter</taxon>
    </lineage>
</organism>
<dbReference type="HAMAP" id="MF_00636">
    <property type="entry name" value="RapZ_like"/>
    <property type="match status" value="1"/>
</dbReference>
<proteinExistence type="inferred from homology"/>
<dbReference type="RefSeq" id="WP_336926045.1">
    <property type="nucleotide sequence ID" value="NZ_JBANRO010000006.1"/>
</dbReference>
<evidence type="ECO:0000256" key="3">
    <source>
        <dbReference type="ARBA" id="ARBA00023134"/>
    </source>
</evidence>
<dbReference type="Pfam" id="PF22740">
    <property type="entry name" value="PapZ_C"/>
    <property type="match status" value="1"/>
</dbReference>
<evidence type="ECO:0000256" key="4">
    <source>
        <dbReference type="HAMAP-Rule" id="MF_00636"/>
    </source>
</evidence>
<evidence type="ECO:0000259" key="7">
    <source>
        <dbReference type="Pfam" id="PF22740"/>
    </source>
</evidence>
<feature type="region of interest" description="Disordered" evidence="5">
    <location>
        <begin position="1"/>
        <end position="23"/>
    </location>
</feature>
<dbReference type="InterPro" id="IPR005337">
    <property type="entry name" value="RapZ-like"/>
</dbReference>
<dbReference type="Proteomes" id="UP001595456">
    <property type="component" value="Unassembled WGS sequence"/>
</dbReference>
<dbReference type="SUPFAM" id="SSF52540">
    <property type="entry name" value="P-loop containing nucleoside triphosphate hydrolases"/>
    <property type="match status" value="1"/>
</dbReference>
<dbReference type="InterPro" id="IPR027417">
    <property type="entry name" value="P-loop_NTPase"/>
</dbReference>
<dbReference type="PIRSF" id="PIRSF005052">
    <property type="entry name" value="P-loopkin"/>
    <property type="match status" value="1"/>
</dbReference>
<accession>A0ABV7E6V5</accession>
<keyword evidence="9" id="KW-1185">Reference proteome</keyword>
<keyword evidence="1 4" id="KW-0547">Nucleotide-binding</keyword>
<feature type="domain" description="RapZ C-terminal" evidence="7">
    <location>
        <begin position="187"/>
        <end position="305"/>
    </location>
</feature>
<comment type="caution">
    <text evidence="8">The sequence shown here is derived from an EMBL/GenBank/DDBJ whole genome shotgun (WGS) entry which is preliminary data.</text>
</comment>
<protein>
    <submittedName>
        <fullName evidence="8">RNase adapter RapZ</fullName>
    </submittedName>
</protein>
<evidence type="ECO:0000256" key="2">
    <source>
        <dbReference type="ARBA" id="ARBA00022840"/>
    </source>
</evidence>
<feature type="compositionally biased region" description="Polar residues" evidence="5">
    <location>
        <begin position="1"/>
        <end position="10"/>
    </location>
</feature>
<dbReference type="InterPro" id="IPR053930">
    <property type="entry name" value="RapZ-like_N"/>
</dbReference>
<evidence type="ECO:0000256" key="1">
    <source>
        <dbReference type="ARBA" id="ARBA00022741"/>
    </source>
</evidence>
<reference evidence="9" key="1">
    <citation type="journal article" date="2019" name="Int. J. Syst. Evol. Microbiol.">
        <title>The Global Catalogue of Microorganisms (GCM) 10K type strain sequencing project: providing services to taxonomists for standard genome sequencing and annotation.</title>
        <authorList>
            <consortium name="The Broad Institute Genomics Platform"/>
            <consortium name="The Broad Institute Genome Sequencing Center for Infectious Disease"/>
            <person name="Wu L."/>
            <person name="Ma J."/>
        </authorList>
    </citation>
    <scope>NUCLEOTIDE SEQUENCE [LARGE SCALE GENOMIC DNA]</scope>
    <source>
        <strain evidence="9">KCTC 52607</strain>
    </source>
</reference>
<keyword evidence="2 4" id="KW-0067">ATP-binding</keyword>
<dbReference type="EMBL" id="JBHRST010000008">
    <property type="protein sequence ID" value="MFC3097291.1"/>
    <property type="molecule type" value="Genomic_DNA"/>
</dbReference>
<dbReference type="InterPro" id="IPR053931">
    <property type="entry name" value="RapZ_C"/>
</dbReference>
<evidence type="ECO:0000259" key="6">
    <source>
        <dbReference type="Pfam" id="PF03668"/>
    </source>
</evidence>
<evidence type="ECO:0000313" key="9">
    <source>
        <dbReference type="Proteomes" id="UP001595456"/>
    </source>
</evidence>
<dbReference type="PANTHER" id="PTHR30448:SF0">
    <property type="entry name" value="RNASE ADAPTER PROTEIN RAPZ"/>
    <property type="match status" value="1"/>
</dbReference>
<feature type="binding site" evidence="4">
    <location>
        <begin position="81"/>
        <end position="84"/>
    </location>
    <ligand>
        <name>GTP</name>
        <dbReference type="ChEBI" id="CHEBI:37565"/>
    </ligand>
</feature>
<sequence>MASNPAQTRPDTGGNSGSSSGSASARQRILLVTGMLGAGKTTALRELEDLGWEAIDNLPIQLIEKLLDPAARSYPMAFGFDCRTRGFEPGGIIELVKHLAARPDLELTTLFLDCAGAELARRFDETRRRHFLAQDMPVPQGIKAERELLSPLRRWADVLIDTTDFTVNDLKQRIREQFGQSAPAALTVIVSSFGYSRGMPPAADLVFDMRFLDNPHWAPGLKELTGLDAPVAEYIVANPVFTSAFGKISDLVLELLPHYAAQGKTYVNIAFGCTGGRHRSVYSAQAMAEVLRKAGFSPTVLHRNMGSRAAELVEGSQPV</sequence>
<evidence type="ECO:0000256" key="5">
    <source>
        <dbReference type="SAM" id="MobiDB-lite"/>
    </source>
</evidence>
<evidence type="ECO:0000313" key="8">
    <source>
        <dbReference type="EMBL" id="MFC3097291.1"/>
    </source>
</evidence>
<gene>
    <name evidence="8" type="primary">rapZ</name>
    <name evidence="8" type="ORF">ACFODU_05685</name>
</gene>
<dbReference type="PANTHER" id="PTHR30448">
    <property type="entry name" value="RNASE ADAPTER PROTEIN RAPZ"/>
    <property type="match status" value="1"/>
</dbReference>
<dbReference type="NCBIfam" id="NF003828">
    <property type="entry name" value="PRK05416.1"/>
    <property type="match status" value="1"/>
</dbReference>
<name>A0ABV7E6V5_9SPHN</name>